<gene>
    <name evidence="1" type="ORF">GBF38_020174</name>
</gene>
<name>A0ACB7FEI1_NIBAL</name>
<accession>A0ACB7FEI1</accession>
<sequence>MRRREGDKWTTKPGQSSFRPKQDRGRQRLTPHSADVTDVLCTLLQDNQAWGSLESLLLQYCIVKRILASSVSILLGLFTSAIMSIEVAEPGYIAHVLSIASAFPCGPGLKTQMVQNALLLF</sequence>
<organism evidence="1 2">
    <name type="scientific">Nibea albiflora</name>
    <name type="common">Yellow drum</name>
    <name type="synonym">Corvina albiflora</name>
    <dbReference type="NCBI Taxonomy" id="240163"/>
    <lineage>
        <taxon>Eukaryota</taxon>
        <taxon>Metazoa</taxon>
        <taxon>Chordata</taxon>
        <taxon>Craniata</taxon>
        <taxon>Vertebrata</taxon>
        <taxon>Euteleostomi</taxon>
        <taxon>Actinopterygii</taxon>
        <taxon>Neopterygii</taxon>
        <taxon>Teleostei</taxon>
        <taxon>Neoteleostei</taxon>
        <taxon>Acanthomorphata</taxon>
        <taxon>Eupercaria</taxon>
        <taxon>Sciaenidae</taxon>
        <taxon>Nibea</taxon>
    </lineage>
</organism>
<dbReference type="EMBL" id="CM024800">
    <property type="protein sequence ID" value="KAG8012423.1"/>
    <property type="molecule type" value="Genomic_DNA"/>
</dbReference>
<keyword evidence="2" id="KW-1185">Reference proteome</keyword>
<evidence type="ECO:0000313" key="2">
    <source>
        <dbReference type="Proteomes" id="UP000805704"/>
    </source>
</evidence>
<evidence type="ECO:0000313" key="1">
    <source>
        <dbReference type="EMBL" id="KAG8012423.1"/>
    </source>
</evidence>
<comment type="caution">
    <text evidence="1">The sequence shown here is derived from an EMBL/GenBank/DDBJ whole genome shotgun (WGS) entry which is preliminary data.</text>
</comment>
<reference evidence="1" key="1">
    <citation type="submission" date="2020-04" db="EMBL/GenBank/DDBJ databases">
        <title>A chromosome-scale assembly and high-density genetic map of the yellow drum (Nibea albiflora) genome.</title>
        <authorList>
            <person name="Xu D."/>
            <person name="Zhang W."/>
            <person name="Chen R."/>
            <person name="Tan P."/>
            <person name="Wang L."/>
            <person name="Song H."/>
            <person name="Tian L."/>
            <person name="Zhu Q."/>
            <person name="Wang B."/>
        </authorList>
    </citation>
    <scope>NUCLEOTIDE SEQUENCE</scope>
    <source>
        <strain evidence="1">ZJHYS-2018</strain>
    </source>
</reference>
<dbReference type="Proteomes" id="UP000805704">
    <property type="component" value="Chromosome 12"/>
</dbReference>
<protein>
    <submittedName>
        <fullName evidence="1">Uncharacterized protein</fullName>
    </submittedName>
</protein>
<proteinExistence type="predicted"/>